<dbReference type="EMBL" id="JAGKQM010000013">
    <property type="protein sequence ID" value="KAH0889703.1"/>
    <property type="molecule type" value="Genomic_DNA"/>
</dbReference>
<protein>
    <submittedName>
        <fullName evidence="2">Uncharacterized protein</fullName>
    </submittedName>
</protein>
<proteinExistence type="predicted"/>
<accession>A0ABQ8ABS1</accession>
<evidence type="ECO:0000313" key="3">
    <source>
        <dbReference type="Proteomes" id="UP000824890"/>
    </source>
</evidence>
<feature type="non-terminal residue" evidence="2">
    <location>
        <position position="159"/>
    </location>
</feature>
<feature type="region of interest" description="Disordered" evidence="1">
    <location>
        <begin position="1"/>
        <end position="29"/>
    </location>
</feature>
<name>A0ABQ8ABS1_BRANA</name>
<evidence type="ECO:0000256" key="1">
    <source>
        <dbReference type="SAM" id="MobiDB-lite"/>
    </source>
</evidence>
<organism evidence="2 3">
    <name type="scientific">Brassica napus</name>
    <name type="common">Rape</name>
    <dbReference type="NCBI Taxonomy" id="3708"/>
    <lineage>
        <taxon>Eukaryota</taxon>
        <taxon>Viridiplantae</taxon>
        <taxon>Streptophyta</taxon>
        <taxon>Embryophyta</taxon>
        <taxon>Tracheophyta</taxon>
        <taxon>Spermatophyta</taxon>
        <taxon>Magnoliopsida</taxon>
        <taxon>eudicotyledons</taxon>
        <taxon>Gunneridae</taxon>
        <taxon>Pentapetalae</taxon>
        <taxon>rosids</taxon>
        <taxon>malvids</taxon>
        <taxon>Brassicales</taxon>
        <taxon>Brassicaceae</taxon>
        <taxon>Brassiceae</taxon>
        <taxon>Brassica</taxon>
    </lineage>
</organism>
<gene>
    <name evidence="2" type="ORF">HID58_052132</name>
</gene>
<sequence>MTDKRLRAASQSSSKSKPPPSNLPPMMFNVQTPSDTAETHQFGAETAELPVQEEKRVTIAFAESIAQQIEQILELENLEERALGLLRLIRIYISLSGRNTELDVIITRELEKYLQVVGLNEDKEETCRRKGFWGVLIRLNDLLLHETMQSSRDIYFRLG</sequence>
<dbReference type="Proteomes" id="UP000824890">
    <property type="component" value="Unassembled WGS sequence"/>
</dbReference>
<keyword evidence="3" id="KW-1185">Reference proteome</keyword>
<comment type="caution">
    <text evidence="2">The sequence shown here is derived from an EMBL/GenBank/DDBJ whole genome shotgun (WGS) entry which is preliminary data.</text>
</comment>
<evidence type="ECO:0000313" key="2">
    <source>
        <dbReference type="EMBL" id="KAH0889703.1"/>
    </source>
</evidence>
<reference evidence="2 3" key="1">
    <citation type="submission" date="2021-05" db="EMBL/GenBank/DDBJ databases">
        <title>Genome Assembly of Synthetic Allotetraploid Brassica napus Reveals Homoeologous Exchanges between Subgenomes.</title>
        <authorList>
            <person name="Davis J.T."/>
        </authorList>
    </citation>
    <scope>NUCLEOTIDE SEQUENCE [LARGE SCALE GENOMIC DNA]</scope>
    <source>
        <strain evidence="3">cv. Da-Ae</strain>
        <tissue evidence="2">Seedling</tissue>
    </source>
</reference>